<reference evidence="6 7" key="1">
    <citation type="submission" date="2023-08" db="EMBL/GenBank/DDBJ databases">
        <title>Genome sequence of Thermaerobacter compostii strain Ins1, a spore-forming filamentous bacterium isolated from a deep geothermal reservoir.</title>
        <authorList>
            <person name="Bregnard D."/>
            <person name="Gonzalez D."/>
            <person name="Junier P."/>
        </authorList>
    </citation>
    <scope>NUCLEOTIDE SEQUENCE [LARGE SCALE GENOMIC DNA]</scope>
    <source>
        <strain evidence="6 7">Ins1</strain>
    </source>
</reference>
<dbReference type="PANTHER" id="PTHR43764">
    <property type="entry name" value="MOLYBDENUM COFACTOR BIOSYNTHESIS"/>
    <property type="match status" value="1"/>
</dbReference>
<dbReference type="InterPro" id="IPR001453">
    <property type="entry name" value="MoaB/Mog_dom"/>
</dbReference>
<evidence type="ECO:0000313" key="7">
    <source>
        <dbReference type="Proteomes" id="UP001304683"/>
    </source>
</evidence>
<evidence type="ECO:0000256" key="2">
    <source>
        <dbReference type="ARBA" id="ARBA00005046"/>
    </source>
</evidence>
<protein>
    <submittedName>
        <fullName evidence="6">MogA/MoaB family molybdenum cofactor biosynthesis protein</fullName>
    </submittedName>
</protein>
<dbReference type="SMART" id="SM00852">
    <property type="entry name" value="MoCF_biosynth"/>
    <property type="match status" value="1"/>
</dbReference>
<proteinExistence type="predicted"/>
<dbReference type="RefSeq" id="WP_318750873.1">
    <property type="nucleotide sequence ID" value="NZ_CP132508.1"/>
</dbReference>
<sequence>MRVAILTVSDGVSQGWRRDASGDYLARWATERGFAVVARGVVPDDRRAIARWLAAVADGRGAAAARDGDDGSDGTASQEGAASIPDLILTTGGTGLGPRDVTPEATLDVVERVVPGLPERMRAATGAANAMAYLSRAVAGIRGRTLIVNLPGSPRGVAECLEVLAPLLDHAVAILHGGGHRDTR</sequence>
<dbReference type="InterPro" id="IPR036425">
    <property type="entry name" value="MoaB/Mog-like_dom_sf"/>
</dbReference>
<evidence type="ECO:0000256" key="4">
    <source>
        <dbReference type="SAM" id="MobiDB-lite"/>
    </source>
</evidence>
<dbReference type="Proteomes" id="UP001304683">
    <property type="component" value="Chromosome"/>
</dbReference>
<evidence type="ECO:0000256" key="1">
    <source>
        <dbReference type="ARBA" id="ARBA00003487"/>
    </source>
</evidence>
<accession>A0ABZ0QSF2</accession>
<gene>
    <name evidence="6" type="ORF">Q5761_01235</name>
</gene>
<dbReference type="PANTHER" id="PTHR43764:SF1">
    <property type="entry name" value="MOLYBDOPTERIN MOLYBDOTRANSFERASE"/>
    <property type="match status" value="1"/>
</dbReference>
<dbReference type="PROSITE" id="PS01078">
    <property type="entry name" value="MOCF_BIOSYNTHESIS_1"/>
    <property type="match status" value="1"/>
</dbReference>
<evidence type="ECO:0000313" key="6">
    <source>
        <dbReference type="EMBL" id="WPD19325.1"/>
    </source>
</evidence>
<dbReference type="InterPro" id="IPR051920">
    <property type="entry name" value="MPT_Adenylyltrnsfr/MoaC-Rel"/>
</dbReference>
<dbReference type="Gene3D" id="3.40.980.10">
    <property type="entry name" value="MoaB/Mog-like domain"/>
    <property type="match status" value="1"/>
</dbReference>
<comment type="function">
    <text evidence="1">May be involved in the biosynthesis of molybdopterin.</text>
</comment>
<evidence type="ECO:0000259" key="5">
    <source>
        <dbReference type="SMART" id="SM00852"/>
    </source>
</evidence>
<feature type="region of interest" description="Disordered" evidence="4">
    <location>
        <begin position="63"/>
        <end position="83"/>
    </location>
</feature>
<dbReference type="SUPFAM" id="SSF53218">
    <property type="entry name" value="Molybdenum cofactor biosynthesis proteins"/>
    <property type="match status" value="1"/>
</dbReference>
<name>A0ABZ0QSF2_9FIRM</name>
<comment type="pathway">
    <text evidence="2">Cofactor biosynthesis; molybdopterin biosynthesis.</text>
</comment>
<dbReference type="EMBL" id="CP132508">
    <property type="protein sequence ID" value="WPD19325.1"/>
    <property type="molecule type" value="Genomic_DNA"/>
</dbReference>
<dbReference type="Pfam" id="PF00994">
    <property type="entry name" value="MoCF_biosynth"/>
    <property type="match status" value="2"/>
</dbReference>
<organism evidence="6 7">
    <name type="scientific">Thermaerobacter composti</name>
    <dbReference type="NCBI Taxonomy" id="554949"/>
    <lineage>
        <taxon>Bacteria</taxon>
        <taxon>Bacillati</taxon>
        <taxon>Bacillota</taxon>
        <taxon>Clostridia</taxon>
        <taxon>Eubacteriales</taxon>
        <taxon>Clostridiales Family XVII. Incertae Sedis</taxon>
        <taxon>Thermaerobacter</taxon>
    </lineage>
</organism>
<evidence type="ECO:0000256" key="3">
    <source>
        <dbReference type="ARBA" id="ARBA00023150"/>
    </source>
</evidence>
<keyword evidence="7" id="KW-1185">Reference proteome</keyword>
<dbReference type="InterPro" id="IPR008284">
    <property type="entry name" value="MoCF_biosynth_CS"/>
</dbReference>
<feature type="domain" description="MoaB/Mog" evidence="5">
    <location>
        <begin position="4"/>
        <end position="171"/>
    </location>
</feature>
<dbReference type="CDD" id="cd00886">
    <property type="entry name" value="MogA_MoaB"/>
    <property type="match status" value="1"/>
</dbReference>
<keyword evidence="3" id="KW-0501">Molybdenum cofactor biosynthesis</keyword>